<protein>
    <recommendedName>
        <fullName evidence="4">ATP-binding protein</fullName>
    </recommendedName>
</protein>
<sequence>MSWRGTLPAACWSAREASAIIPVEAESTSDGVFLATHSTIPITQRDQVDNARGGAVVDERALLRAVQEQPADQPIIPILGKSGTGKSHLVRWLRAHLETKESTRLIFVPKHRMSLRGILELILEHASGERADELRAKVATAVDAAADEKTAQLKLRNALAVNIETRGNRADGSPEEIELRAYLASPGGLPALFGDDVFRSRLLDQNGPIARLVREKLSGKGDEDKEDAFGFTADDLNLSVDDVNRAGHAAREVAGALTSELSFRELAARMINEQLGPSVSEVFGVGGDDLKQILTDVRVEMDQQGLELLVLIEDFSIFQGIQGGLIDAITLISTEAQRLCPMRVVMAVTTGYFINQMPETVYTRTYRVFDLDLPDGIDGSFQPSGFASRYLNAVRVGAAELETAHARGDEVPNACEQCPVNAQCHSSFGQVDGYGLFPFNPAALDRAIKSQSADGSFVARDVLTRVLRPVLHRDEAEINNGRFPSDGFANDFRTGASDRLANIEDQFKLRSPGDEELSERRIRLVRFWGSGAGAENLAPTIHEAFEITPVAGLNDPEKAIVEPSPVPPTERPRTPTPTPQPVAADPPLVKAVDGWLATGNILQGEINDLRNIVFQAVRQRLAFEDGYGGDSLWSNDKALAPGFEAKMVEFNQAKIAGAVLPMDRSNPDDMRALRALAWANYKNNWAEVPDGERLQRLTETAIDRWATRVGAALLPPRHPNENTELARLVEVLLSMARALGVPDAFKSDTASRIRALFAPVPARTDLELRPGLRSLHGFLVDGAGSGNSVTRVGRSHLQQRLLRHASYSQGSGKPLALDLSKLAKVVRSGAIGAPWPDSTPDLIKTSVATIEARLASIDSLHAEASNLVPDLSDLGGDLADVAGELLVLVNERASAGALPGGINPGDLQAAAKSVKPGDQRKVEAAFAELSRWDQLSHDEKLQVLNGDWDEPARRAGAWLRMATQTVRLLEHSLGNGSPSDVQREYAEARDQLVADLIATADSISSPATEDPSGAEELA</sequence>
<feature type="region of interest" description="Disordered" evidence="1">
    <location>
        <begin position="557"/>
        <end position="586"/>
    </location>
</feature>
<name>A0A4S8NLN5_9ACTN</name>
<dbReference type="RefSeq" id="WP_136562039.1">
    <property type="nucleotide sequence ID" value="NZ_BAABLS010000010.1"/>
</dbReference>
<dbReference type="EMBL" id="STGW01000003">
    <property type="protein sequence ID" value="THV15944.1"/>
    <property type="molecule type" value="Genomic_DNA"/>
</dbReference>
<dbReference type="NCBIfam" id="NF041065">
    <property type="entry name" value="DpdH"/>
    <property type="match status" value="1"/>
</dbReference>
<comment type="caution">
    <text evidence="2">The sequence shown here is derived from an EMBL/GenBank/DDBJ whole genome shotgun (WGS) entry which is preliminary data.</text>
</comment>
<evidence type="ECO:0000313" key="3">
    <source>
        <dbReference type="Proteomes" id="UP000307087"/>
    </source>
</evidence>
<dbReference type="OrthoDB" id="6400788at2"/>
<evidence type="ECO:0000313" key="2">
    <source>
        <dbReference type="EMBL" id="THV15944.1"/>
    </source>
</evidence>
<gene>
    <name evidence="2" type="ORF">E9934_06300</name>
</gene>
<dbReference type="Proteomes" id="UP000307087">
    <property type="component" value="Unassembled WGS sequence"/>
</dbReference>
<accession>A0A4S8NLN5</accession>
<keyword evidence="3" id="KW-1185">Reference proteome</keyword>
<dbReference type="AlphaFoldDB" id="A0A4S8NLN5"/>
<organism evidence="2 3">
    <name type="scientific">Nocardioides caeni</name>
    <dbReference type="NCBI Taxonomy" id="574700"/>
    <lineage>
        <taxon>Bacteria</taxon>
        <taxon>Bacillati</taxon>
        <taxon>Actinomycetota</taxon>
        <taxon>Actinomycetes</taxon>
        <taxon>Propionibacteriales</taxon>
        <taxon>Nocardioidaceae</taxon>
        <taxon>Nocardioides</taxon>
    </lineage>
</organism>
<feature type="compositionally biased region" description="Pro residues" evidence="1">
    <location>
        <begin position="564"/>
        <end position="580"/>
    </location>
</feature>
<reference evidence="2 3" key="1">
    <citation type="journal article" date="2009" name="Int. J. Syst. Evol. Microbiol.">
        <title>Nocardioides caeni sp. nov., isolated from wastewater.</title>
        <authorList>
            <person name="Yoon J.H."/>
            <person name="Kang S.J."/>
            <person name="Park S."/>
            <person name="Kim W."/>
            <person name="Oh T.K."/>
        </authorList>
    </citation>
    <scope>NUCLEOTIDE SEQUENCE [LARGE SCALE GENOMIC DNA]</scope>
    <source>
        <strain evidence="2 3">DSM 23134</strain>
    </source>
</reference>
<evidence type="ECO:0000256" key="1">
    <source>
        <dbReference type="SAM" id="MobiDB-lite"/>
    </source>
</evidence>
<evidence type="ECO:0008006" key="4">
    <source>
        <dbReference type="Google" id="ProtNLM"/>
    </source>
</evidence>
<proteinExistence type="predicted"/>